<dbReference type="GO" id="GO:0016758">
    <property type="term" value="F:hexosyltransferase activity"/>
    <property type="evidence" value="ECO:0007669"/>
    <property type="project" value="UniProtKB-ARBA"/>
</dbReference>
<evidence type="ECO:0000313" key="3">
    <source>
        <dbReference type="Proteomes" id="UP000007435"/>
    </source>
</evidence>
<reference key="1">
    <citation type="submission" date="2010-11" db="EMBL/GenBank/DDBJ databases">
        <title>The complete genome of Leadbetterella byssophila DSM 17132.</title>
        <authorList>
            <consortium name="US DOE Joint Genome Institute (JGI-PGF)"/>
            <person name="Lucas S."/>
            <person name="Copeland A."/>
            <person name="Lapidus A."/>
            <person name="Glavina del Rio T."/>
            <person name="Dalin E."/>
            <person name="Tice H."/>
            <person name="Bruce D."/>
            <person name="Goodwin L."/>
            <person name="Pitluck S."/>
            <person name="Kyrpides N."/>
            <person name="Mavromatis K."/>
            <person name="Ivanova N."/>
            <person name="Teshima H."/>
            <person name="Brettin T."/>
            <person name="Detter J.C."/>
            <person name="Han C."/>
            <person name="Tapia R."/>
            <person name="Land M."/>
            <person name="Hauser L."/>
            <person name="Markowitz V."/>
            <person name="Cheng J.-F."/>
            <person name="Hugenholtz P."/>
            <person name="Woyke T."/>
            <person name="Wu D."/>
            <person name="Tindall B."/>
            <person name="Pomrenke H.G."/>
            <person name="Brambilla E."/>
            <person name="Klenk H.-P."/>
            <person name="Eisen J.A."/>
        </authorList>
    </citation>
    <scope>NUCLEOTIDE SEQUENCE [LARGE SCALE GENOMIC DNA]</scope>
    <source>
        <strain>DSM 17132</strain>
    </source>
</reference>
<dbReference type="InterPro" id="IPR029044">
    <property type="entry name" value="Nucleotide-diphossugar_trans"/>
</dbReference>
<dbReference type="CAZy" id="GT2">
    <property type="family name" value="Glycosyltransferase Family 2"/>
</dbReference>
<gene>
    <name evidence="2" type="ordered locus">Lbys_3343</name>
</gene>
<evidence type="ECO:0000313" key="2">
    <source>
        <dbReference type="EMBL" id="ADQ18994.1"/>
    </source>
</evidence>
<dbReference type="AlphaFoldDB" id="E4RX79"/>
<dbReference type="STRING" id="649349.Lbys_3343"/>
<proteinExistence type="predicted"/>
<feature type="domain" description="Glycosyltransferase 2-like" evidence="1">
    <location>
        <begin position="6"/>
        <end position="126"/>
    </location>
</feature>
<dbReference type="PANTHER" id="PTHR22916">
    <property type="entry name" value="GLYCOSYLTRANSFERASE"/>
    <property type="match status" value="1"/>
</dbReference>
<dbReference type="OrthoDB" id="199095at2"/>
<dbReference type="PANTHER" id="PTHR22916:SF3">
    <property type="entry name" value="UDP-GLCNAC:BETAGAL BETA-1,3-N-ACETYLGLUCOSAMINYLTRANSFERASE-LIKE PROTEIN 1"/>
    <property type="match status" value="1"/>
</dbReference>
<dbReference type="Gene3D" id="3.90.550.10">
    <property type="entry name" value="Spore Coat Polysaccharide Biosynthesis Protein SpsA, Chain A"/>
    <property type="match status" value="1"/>
</dbReference>
<keyword evidence="3" id="KW-1185">Reference proteome</keyword>
<sequence>MTPLVSVHLLTYNHVTFIRQSIESVVAQKTTFPFEIVIGDDCSTDGTSAIVDEYAARYPELIKVVRGEKNGGPQPNSIRILENCRGKYMAALEGDDYWIDPYKLQKQADFMEANPDFSICFTNSRVEFFGDQGEPYQLNDGLERDVFELKDLIGEKEIWFMGTATLFYTMKSIFPVQPWFHKTKSGDIPMIMLAARFGKIKYLPDVTAVYRRHPAGASNTDHKDDAVFLENRIMMYTHLNEDTGYAFNKLFKRNLGGWYYLLLNAKQYRDDYFKRLQLAMRYIQLMYPDIPHLKEVFRDHIIPQWVMKLTRWLRWNLGLIKKTEE</sequence>
<reference evidence="2 3" key="2">
    <citation type="journal article" date="2011" name="Stand. Genomic Sci.">
        <title>Complete genome sequence of Leadbetterella byssophila type strain (4M15).</title>
        <authorList>
            <person name="Abt B."/>
            <person name="Teshima H."/>
            <person name="Lucas S."/>
            <person name="Lapidus A."/>
            <person name="Del Rio T.G."/>
            <person name="Nolan M."/>
            <person name="Tice H."/>
            <person name="Cheng J.F."/>
            <person name="Pitluck S."/>
            <person name="Liolios K."/>
            <person name="Pagani I."/>
            <person name="Ivanova N."/>
            <person name="Mavromatis K."/>
            <person name="Pati A."/>
            <person name="Tapia R."/>
            <person name="Han C."/>
            <person name="Goodwin L."/>
            <person name="Chen A."/>
            <person name="Palaniappan K."/>
            <person name="Land M."/>
            <person name="Hauser L."/>
            <person name="Chang Y.J."/>
            <person name="Jeffries C.D."/>
            <person name="Rohde M."/>
            <person name="Goker M."/>
            <person name="Tindall B.J."/>
            <person name="Detter J.C."/>
            <person name="Woyke T."/>
            <person name="Bristow J."/>
            <person name="Eisen J.A."/>
            <person name="Markowitz V."/>
            <person name="Hugenholtz P."/>
            <person name="Klenk H.P."/>
            <person name="Kyrpides N.C."/>
        </authorList>
    </citation>
    <scope>NUCLEOTIDE SEQUENCE [LARGE SCALE GENOMIC DNA]</scope>
    <source>
        <strain evidence="3">DSM 17132 / JCM 16389 / KACC 11308 / NBRC 106382 / 4M15</strain>
    </source>
</reference>
<dbReference type="RefSeq" id="WP_013410019.1">
    <property type="nucleotide sequence ID" value="NC_014655.1"/>
</dbReference>
<dbReference type="Proteomes" id="UP000007435">
    <property type="component" value="Chromosome"/>
</dbReference>
<dbReference type="Pfam" id="PF00535">
    <property type="entry name" value="Glycos_transf_2"/>
    <property type="match status" value="1"/>
</dbReference>
<accession>E4RX79</accession>
<dbReference type="HOGENOM" id="CLU_025996_4_4_10"/>
<evidence type="ECO:0000259" key="1">
    <source>
        <dbReference type="Pfam" id="PF00535"/>
    </source>
</evidence>
<dbReference type="InterPro" id="IPR001173">
    <property type="entry name" value="Glyco_trans_2-like"/>
</dbReference>
<dbReference type="KEGG" id="lby:Lbys_3343"/>
<name>E4RX79_LEAB4</name>
<dbReference type="SUPFAM" id="SSF53448">
    <property type="entry name" value="Nucleotide-diphospho-sugar transferases"/>
    <property type="match status" value="1"/>
</dbReference>
<organism evidence="2 3">
    <name type="scientific">Leadbetterella byssophila (strain DSM 17132 / JCM 16389 / KACC 11308 / NBRC 106382 / 4M15)</name>
    <dbReference type="NCBI Taxonomy" id="649349"/>
    <lineage>
        <taxon>Bacteria</taxon>
        <taxon>Pseudomonadati</taxon>
        <taxon>Bacteroidota</taxon>
        <taxon>Cytophagia</taxon>
        <taxon>Cytophagales</taxon>
        <taxon>Leadbetterellaceae</taxon>
        <taxon>Leadbetterella</taxon>
    </lineage>
</organism>
<dbReference type="EMBL" id="CP002305">
    <property type="protein sequence ID" value="ADQ18994.1"/>
    <property type="molecule type" value="Genomic_DNA"/>
</dbReference>
<keyword evidence="2" id="KW-0808">Transferase</keyword>
<dbReference type="eggNOG" id="COG0463">
    <property type="taxonomic scope" value="Bacteria"/>
</dbReference>
<protein>
    <submittedName>
        <fullName evidence="2">Glycosyl transferase family 2</fullName>
    </submittedName>
</protein>